<accession>A0AA86JR22</accession>
<name>A0AA86JR22_9CLOT</name>
<dbReference type="RefSeq" id="WP_210885872.1">
    <property type="nucleotide sequence ID" value="NZ_CAKJVE010000004.1"/>
</dbReference>
<dbReference type="AlphaFoldDB" id="A0AA86JR22"/>
<organism evidence="1 2">
    <name type="scientific">Clostridium neonatale</name>
    <dbReference type="NCBI Taxonomy" id="137838"/>
    <lineage>
        <taxon>Bacteria</taxon>
        <taxon>Bacillati</taxon>
        <taxon>Bacillota</taxon>
        <taxon>Clostridia</taxon>
        <taxon>Eubacteriales</taxon>
        <taxon>Clostridiaceae</taxon>
        <taxon>Clostridium</taxon>
    </lineage>
</organism>
<comment type="caution">
    <text evidence="1">The sequence shown here is derived from an EMBL/GenBank/DDBJ whole genome shotgun (WGS) entry which is preliminary data.</text>
</comment>
<proteinExistence type="predicted"/>
<dbReference type="Proteomes" id="UP000789738">
    <property type="component" value="Unassembled WGS sequence"/>
</dbReference>
<dbReference type="EMBL" id="CAKJVE010000004">
    <property type="protein sequence ID" value="CAG9705874.1"/>
    <property type="molecule type" value="Genomic_DNA"/>
</dbReference>
<gene>
    <name evidence="1" type="ORF">CNEO_42133</name>
</gene>
<reference evidence="1" key="1">
    <citation type="submission" date="2021-10" db="EMBL/GenBank/DDBJ databases">
        <authorList>
            <person name="Mesa V."/>
        </authorList>
    </citation>
    <scope>NUCLEOTIDE SEQUENCE</scope>
    <source>
        <strain evidence="1">CC3_PB</strain>
    </source>
</reference>
<evidence type="ECO:0000313" key="2">
    <source>
        <dbReference type="Proteomes" id="UP000789738"/>
    </source>
</evidence>
<evidence type="ECO:0000313" key="1">
    <source>
        <dbReference type="EMBL" id="CAG9705874.1"/>
    </source>
</evidence>
<sequence length="137" mass="16096">MSIQIKGIDNLLKKLNKLSNIEVKEAVVEVAKDMEQGIQDEAGKFSVKAEHIKACDPRIYGNSCYVDVGLKGDNFEEWKELYYQNYGFDDYGWNFKGQIHISNHLMWFDEKVQSMEKEIKRKLRNKVKEQIKECWNG</sequence>
<protein>
    <submittedName>
        <fullName evidence="1">Uncharacterized protein</fullName>
    </submittedName>
</protein>